<dbReference type="NCBIfam" id="TIGR00665">
    <property type="entry name" value="DnaB"/>
    <property type="match status" value="1"/>
</dbReference>
<dbReference type="PANTHER" id="PTHR30153">
    <property type="entry name" value="REPLICATIVE DNA HELICASE DNAB"/>
    <property type="match status" value="1"/>
</dbReference>
<dbReference type="InterPro" id="IPR036185">
    <property type="entry name" value="DNA_heli_DnaB-like_N_sf"/>
</dbReference>
<dbReference type="InterPro" id="IPR007692">
    <property type="entry name" value="DNA_helicase_DnaB"/>
</dbReference>
<evidence type="ECO:0000313" key="15">
    <source>
        <dbReference type="Proteomes" id="UP001619911"/>
    </source>
</evidence>
<dbReference type="SUPFAM" id="SSF52540">
    <property type="entry name" value="P-loop containing nucleoside triphosphate hydrolases"/>
    <property type="match status" value="1"/>
</dbReference>
<keyword evidence="15" id="KW-1185">Reference proteome</keyword>
<reference evidence="14 15" key="1">
    <citation type="submission" date="2023-07" db="EMBL/GenBank/DDBJ databases">
        <title>Bacillus lucianemedeirus sp. nov, a new species isolated from an immunobiological production facility.</title>
        <authorList>
            <person name="Costa L.V."/>
            <person name="Miranda R.V.S.L."/>
            <person name="Brandao M.L.L."/>
            <person name="Reis C.M.F."/>
            <person name="Frazao A.M."/>
            <person name="Cruz F.V."/>
            <person name="Baio P.V.P."/>
            <person name="Veras J.F.C."/>
            <person name="Ramos J.N."/>
            <person name="Vieira V."/>
        </authorList>
    </citation>
    <scope>NUCLEOTIDE SEQUENCE [LARGE SCALE GENOMIC DNA]</scope>
    <source>
        <strain evidence="14 15">B190/17</strain>
    </source>
</reference>
<comment type="similarity">
    <text evidence="1 12">Belongs to the helicase family. DnaB subfamily.</text>
</comment>
<evidence type="ECO:0000259" key="13">
    <source>
        <dbReference type="PROSITE" id="PS51199"/>
    </source>
</evidence>
<name>A0ABW8IAP0_9BACI</name>
<proteinExistence type="inferred from homology"/>
<dbReference type="EC" id="5.6.2.3" evidence="11 12"/>
<accession>A0ABW8IAP0</accession>
<evidence type="ECO:0000256" key="4">
    <source>
        <dbReference type="ARBA" id="ARBA00022741"/>
    </source>
</evidence>
<evidence type="ECO:0000256" key="12">
    <source>
        <dbReference type="RuleBase" id="RU362085"/>
    </source>
</evidence>
<dbReference type="InterPro" id="IPR027417">
    <property type="entry name" value="P-loop_NTPase"/>
</dbReference>
<protein>
    <recommendedName>
        <fullName evidence="11 12">Replicative DNA helicase</fullName>
        <ecNumber evidence="11 12">5.6.2.3</ecNumber>
    </recommendedName>
</protein>
<dbReference type="RefSeq" id="WP_404318028.1">
    <property type="nucleotide sequence ID" value="NZ_JAUIYO010000012.1"/>
</dbReference>
<dbReference type="SUPFAM" id="SSF48024">
    <property type="entry name" value="N-terminal domain of DnaB helicase"/>
    <property type="match status" value="1"/>
</dbReference>
<dbReference type="CDD" id="cd00984">
    <property type="entry name" value="DnaB_C"/>
    <property type="match status" value="1"/>
</dbReference>
<dbReference type="Gene3D" id="1.10.860.10">
    <property type="entry name" value="DNAb Helicase, Chain A"/>
    <property type="match status" value="1"/>
</dbReference>
<evidence type="ECO:0000313" key="14">
    <source>
        <dbReference type="EMBL" id="MFK2826576.1"/>
    </source>
</evidence>
<evidence type="ECO:0000256" key="3">
    <source>
        <dbReference type="ARBA" id="ARBA00022705"/>
    </source>
</evidence>
<dbReference type="PANTHER" id="PTHR30153:SF2">
    <property type="entry name" value="REPLICATIVE DNA HELICASE"/>
    <property type="match status" value="1"/>
</dbReference>
<keyword evidence="8 12" id="KW-0238">DNA-binding</keyword>
<dbReference type="GO" id="GO:0016787">
    <property type="term" value="F:hydrolase activity"/>
    <property type="evidence" value="ECO:0007669"/>
    <property type="project" value="UniProtKB-KW"/>
</dbReference>
<dbReference type="EMBL" id="JAUIYO010000012">
    <property type="protein sequence ID" value="MFK2826576.1"/>
    <property type="molecule type" value="Genomic_DNA"/>
</dbReference>
<dbReference type="InterPro" id="IPR003593">
    <property type="entry name" value="AAA+_ATPase"/>
</dbReference>
<gene>
    <name evidence="14" type="primary">dnaB</name>
    <name evidence="14" type="ORF">QYG89_13025</name>
</gene>
<evidence type="ECO:0000256" key="5">
    <source>
        <dbReference type="ARBA" id="ARBA00022801"/>
    </source>
</evidence>
<dbReference type="GO" id="GO:0003678">
    <property type="term" value="F:DNA helicase activity"/>
    <property type="evidence" value="ECO:0007669"/>
    <property type="project" value="UniProtKB-EC"/>
</dbReference>
<evidence type="ECO:0000256" key="10">
    <source>
        <dbReference type="ARBA" id="ARBA00048954"/>
    </source>
</evidence>
<keyword evidence="7 12" id="KW-0067">ATP-binding</keyword>
<evidence type="ECO:0000256" key="11">
    <source>
        <dbReference type="NCBIfam" id="TIGR00665"/>
    </source>
</evidence>
<dbReference type="Proteomes" id="UP001619911">
    <property type="component" value="Unassembled WGS sequence"/>
</dbReference>
<keyword evidence="6 12" id="KW-0347">Helicase</keyword>
<sequence>MSDLLTDRIPPQSIEGEQAVLGAIFLEPAALTVASEILIPEDYYRTAHQKIYHTMLKLNDQGKAVDVITVTEELAAAKELEDVGGVTYLTELAESVPTAANIEYYARIVEEKSLLRRLIRTATTIAQDGYTREDEVDALLNEAEKSIMEVAQRKNTSAFHNIKDVLVRTYDNIELLHNRKGDVTGIPTGFADLDSMTAGFQRNDLIIVAARPSVGKTAFALNIAQNVATKTDENVAIFSLEMGAEQLVMRMLCAEGNINAQNLRTGSLTDEDWRKLTMAMGSLSNSGIFIDDTPGVRIGEIRAKCRRLKQEQGLGMILIDYLQLIQGSGRSGENRQQEVSEISRSLKALARELEVPVIALSQLSRGVEQRQDKRPMMSDIRESGSIEQDADIVAFLYRDDYYDKESENKNIIEIIIAKQRNGPVGTVQLAFVKEYNKFVNLERRFEETG</sequence>
<evidence type="ECO:0000256" key="7">
    <source>
        <dbReference type="ARBA" id="ARBA00022840"/>
    </source>
</evidence>
<evidence type="ECO:0000256" key="2">
    <source>
        <dbReference type="ARBA" id="ARBA00022515"/>
    </source>
</evidence>
<keyword evidence="9" id="KW-0413">Isomerase</keyword>
<organism evidence="14 15">
    <name type="scientific">Bacillus lumedeiriae</name>
    <dbReference type="NCBI Taxonomy" id="3058829"/>
    <lineage>
        <taxon>Bacteria</taxon>
        <taxon>Bacillati</taxon>
        <taxon>Bacillota</taxon>
        <taxon>Bacilli</taxon>
        <taxon>Bacillales</taxon>
        <taxon>Bacillaceae</taxon>
        <taxon>Bacillus</taxon>
    </lineage>
</organism>
<comment type="caution">
    <text evidence="14">The sequence shown here is derived from an EMBL/GenBank/DDBJ whole genome shotgun (WGS) entry which is preliminary data.</text>
</comment>
<dbReference type="SMART" id="SM00382">
    <property type="entry name" value="AAA"/>
    <property type="match status" value="1"/>
</dbReference>
<evidence type="ECO:0000256" key="1">
    <source>
        <dbReference type="ARBA" id="ARBA00008428"/>
    </source>
</evidence>
<dbReference type="Pfam" id="PF03796">
    <property type="entry name" value="DnaB_C"/>
    <property type="match status" value="1"/>
</dbReference>
<keyword evidence="4 12" id="KW-0547">Nucleotide-binding</keyword>
<dbReference type="Pfam" id="PF00772">
    <property type="entry name" value="DnaB"/>
    <property type="match status" value="1"/>
</dbReference>
<keyword evidence="5 12" id="KW-0378">Hydrolase</keyword>
<dbReference type="InterPro" id="IPR007694">
    <property type="entry name" value="DNA_helicase_DnaB-like_C"/>
</dbReference>
<dbReference type="Gene3D" id="3.40.50.300">
    <property type="entry name" value="P-loop containing nucleotide triphosphate hydrolases"/>
    <property type="match status" value="1"/>
</dbReference>
<dbReference type="NCBIfam" id="NF004384">
    <property type="entry name" value="PRK05748.1"/>
    <property type="match status" value="1"/>
</dbReference>
<keyword evidence="2 12" id="KW-0639">Primosome</keyword>
<evidence type="ECO:0000256" key="9">
    <source>
        <dbReference type="ARBA" id="ARBA00023235"/>
    </source>
</evidence>
<dbReference type="InterPro" id="IPR016136">
    <property type="entry name" value="DNA_helicase_N/primase_C"/>
</dbReference>
<comment type="function">
    <text evidence="12">The main replicative DNA helicase, it participates in initiation and elongation during chromosome replication. Travels ahead of the DNA replisome, separating dsDNA into templates for DNA synthesis. A processive ATP-dependent 5'-3' DNA helicase it has DNA-dependent ATPase activity.</text>
</comment>
<evidence type="ECO:0000256" key="8">
    <source>
        <dbReference type="ARBA" id="ARBA00023125"/>
    </source>
</evidence>
<keyword evidence="3 12" id="KW-0235">DNA replication</keyword>
<dbReference type="InterPro" id="IPR007693">
    <property type="entry name" value="DNA_helicase_DnaB-like_N"/>
</dbReference>
<evidence type="ECO:0000256" key="6">
    <source>
        <dbReference type="ARBA" id="ARBA00022806"/>
    </source>
</evidence>
<dbReference type="PROSITE" id="PS51199">
    <property type="entry name" value="SF4_HELICASE"/>
    <property type="match status" value="1"/>
</dbReference>
<feature type="domain" description="SF4 helicase" evidence="13">
    <location>
        <begin position="179"/>
        <end position="445"/>
    </location>
</feature>
<comment type="catalytic activity">
    <reaction evidence="10 12">
        <text>ATP + H2O = ADP + phosphate + H(+)</text>
        <dbReference type="Rhea" id="RHEA:13065"/>
        <dbReference type="ChEBI" id="CHEBI:15377"/>
        <dbReference type="ChEBI" id="CHEBI:15378"/>
        <dbReference type="ChEBI" id="CHEBI:30616"/>
        <dbReference type="ChEBI" id="CHEBI:43474"/>
        <dbReference type="ChEBI" id="CHEBI:456216"/>
        <dbReference type="EC" id="5.6.2.3"/>
    </reaction>
</comment>